<dbReference type="SUPFAM" id="SSF56935">
    <property type="entry name" value="Porins"/>
    <property type="match status" value="1"/>
</dbReference>
<dbReference type="SUPFAM" id="SSF49452">
    <property type="entry name" value="Starch-binding domain-like"/>
    <property type="match status" value="1"/>
</dbReference>
<sequence>MKIKHLLTLLLTMATLPALAQGSGIKGKVVSRGDRAAIEQVKITLTPGERQATSDAEGRFRFDDVASGDYTLTFEADDYEPLEIKVRVDKLTKDVRSIALVPVYTEAFDDSIFAEFDTETANDTQSLPSSLSSSKDVFNNIASYKFGEMRFNLRGYDSQYTNVYFNGIRLNDALTGYTPWSLWSGLNDATRNQENTTGLQAADYGLGGIGGTTNINATASQIRKGLRVSLVNGNSMYRFRAMVSYASGLLDNGWSYAFSVSTRQGGNDWVNGIYYNCFGYYGSVEKRFNERNRLAFTILGAPTERGAQQASTQEVYDLVGNNYYNPNWGYQDGKKRNARVRNNHEPLMVVNYTNTPDDRTKIDAAASFRFGTNGYSALTWKGGADPRPDYYRNLPSYYMANNQFSNAAQIAELWRTSYDTRQINWDRLYDTNYRGEIDEGTYGAGHRSNYMIEERHTDQLDLNLTAQIARTFRDNSRLVAGILYRWNRTEYYDKVKDLLGGDYWVDIDKFAERDFVGEEEKQNDLHYYYEHGHARRVEEGDKFGYDYYANIRQAKLWAMYNFNIAGLDGTIGGEVGQVTMWRDGRYMKGTYPSNSFGNSEALDYFTYQAKLNLAYRFSAAHSVEFNAVALQNAPTFQNSFISPRTRNEVTPGLKAEKIWGVDASYNLSYRGIKARLSGYYTMIHDQTDIISYYDDLQSTFVNFAISGIDKKFFGLEFGMTVPLYMGLSLNGAVSVGQYTYDSNPTFVQLADNSSKILSDVDSSIVYWKDMRVESTPQTAVNVGLSYRSDNNWFASADLNFYDNNYLSMNPLFRTDEVLRAGATNAETAEMIRTMRAQEKFDSAFVLNASLGKNWYIKRNYTLGFSLEVKNILNNQDIKTGGYEQMRLNKIKADESNTSLVTSYERFDPKYFYMFGTTYYLNVYFRF</sequence>
<dbReference type="EMBL" id="AP019735">
    <property type="protein sequence ID" value="BBL04749.1"/>
    <property type="molecule type" value="Genomic_DNA"/>
</dbReference>
<keyword evidence="3" id="KW-0998">Cell outer membrane</keyword>
<dbReference type="RefSeq" id="WP_026074781.1">
    <property type="nucleotide sequence ID" value="NZ_AP019735.1"/>
</dbReference>
<dbReference type="GO" id="GO:0009279">
    <property type="term" value="C:cell outer membrane"/>
    <property type="evidence" value="ECO:0007669"/>
    <property type="project" value="UniProtKB-SubCell"/>
</dbReference>
<evidence type="ECO:0000256" key="2">
    <source>
        <dbReference type="ARBA" id="ARBA00023136"/>
    </source>
</evidence>
<dbReference type="OrthoDB" id="1453181at2"/>
<dbReference type="Gene3D" id="2.40.170.20">
    <property type="entry name" value="TonB-dependent receptor, beta-barrel domain"/>
    <property type="match status" value="1"/>
</dbReference>
<keyword evidence="6" id="KW-0675">Receptor</keyword>
<dbReference type="InterPro" id="IPR037066">
    <property type="entry name" value="Plug_dom_sf"/>
</dbReference>
<evidence type="ECO:0000256" key="3">
    <source>
        <dbReference type="ARBA" id="ARBA00023237"/>
    </source>
</evidence>
<feature type="signal peptide" evidence="4">
    <location>
        <begin position="1"/>
        <end position="20"/>
    </location>
</feature>
<accession>A0A4Y1WWZ1</accession>
<evidence type="ECO:0000313" key="6">
    <source>
        <dbReference type="EMBL" id="BBL04749.1"/>
    </source>
</evidence>
<keyword evidence="4" id="KW-0732">Signal</keyword>
<dbReference type="GeneID" id="78342780"/>
<dbReference type="Proteomes" id="UP000318946">
    <property type="component" value="Chromosome"/>
</dbReference>
<dbReference type="Gene3D" id="2.60.40.1120">
    <property type="entry name" value="Carboxypeptidase-like, regulatory domain"/>
    <property type="match status" value="1"/>
</dbReference>
<evidence type="ECO:0000259" key="5">
    <source>
        <dbReference type="Pfam" id="PF07715"/>
    </source>
</evidence>
<dbReference type="InterPro" id="IPR012910">
    <property type="entry name" value="Plug_dom"/>
</dbReference>
<name>A0A4Y1WWZ1_9BACT</name>
<dbReference type="GO" id="GO:0030246">
    <property type="term" value="F:carbohydrate binding"/>
    <property type="evidence" value="ECO:0007669"/>
    <property type="project" value="InterPro"/>
</dbReference>
<dbReference type="Pfam" id="PF07715">
    <property type="entry name" value="Plug"/>
    <property type="match status" value="1"/>
</dbReference>
<reference evidence="7" key="1">
    <citation type="submission" date="2019-06" db="EMBL/GenBank/DDBJ databases">
        <title>Alistipes onderdonkii subsp. vulgaris subsp. nov., Alistipes dispar sp. nov. and Alistipes communis sp. nov., isolated from human faeces, and creation of Alistipes onderdonkii subsp. onderdonkii subsp. nov.</title>
        <authorList>
            <person name="Sakamoto M."/>
            <person name="Ikeyama N."/>
            <person name="Ogata Y."/>
            <person name="Suda W."/>
            <person name="Iino T."/>
            <person name="Hattori M."/>
            <person name="Ohkuma M."/>
        </authorList>
    </citation>
    <scope>NUCLEOTIDE SEQUENCE [LARGE SCALE GENOMIC DNA]</scope>
    <source>
        <strain evidence="7">5CBH24</strain>
    </source>
</reference>
<comment type="subcellular location">
    <subcellularLocation>
        <location evidence="1">Cell outer membrane</location>
    </subcellularLocation>
</comment>
<keyword evidence="2" id="KW-0472">Membrane</keyword>
<organism evidence="6 7">
    <name type="scientific">Alistipes communis</name>
    <dbReference type="NCBI Taxonomy" id="2585118"/>
    <lineage>
        <taxon>Bacteria</taxon>
        <taxon>Pseudomonadati</taxon>
        <taxon>Bacteroidota</taxon>
        <taxon>Bacteroidia</taxon>
        <taxon>Bacteroidales</taxon>
        <taxon>Rikenellaceae</taxon>
        <taxon>Alistipes</taxon>
    </lineage>
</organism>
<dbReference type="InterPro" id="IPR036942">
    <property type="entry name" value="Beta-barrel_TonB_sf"/>
</dbReference>
<protein>
    <submittedName>
        <fullName evidence="6">TonB-dependent receptor</fullName>
    </submittedName>
</protein>
<dbReference type="Pfam" id="PF13620">
    <property type="entry name" value="CarboxypepD_reg"/>
    <property type="match status" value="1"/>
</dbReference>
<feature type="domain" description="TonB-dependent receptor plug" evidence="5">
    <location>
        <begin position="127"/>
        <end position="212"/>
    </location>
</feature>
<keyword evidence="7" id="KW-1185">Reference proteome</keyword>
<dbReference type="Gene3D" id="2.170.130.10">
    <property type="entry name" value="TonB-dependent receptor, plug domain"/>
    <property type="match status" value="1"/>
</dbReference>
<proteinExistence type="predicted"/>
<dbReference type="KEGG" id="acou:A5CBH24_20620"/>
<evidence type="ECO:0000256" key="1">
    <source>
        <dbReference type="ARBA" id="ARBA00004442"/>
    </source>
</evidence>
<feature type="chain" id="PRO_5021397278" evidence="4">
    <location>
        <begin position="21"/>
        <end position="926"/>
    </location>
</feature>
<evidence type="ECO:0000313" key="7">
    <source>
        <dbReference type="Proteomes" id="UP000318946"/>
    </source>
</evidence>
<evidence type="ECO:0000256" key="4">
    <source>
        <dbReference type="SAM" id="SignalP"/>
    </source>
</evidence>
<gene>
    <name evidence="6" type="ORF">A5CBH24_20620</name>
</gene>
<dbReference type="InterPro" id="IPR013784">
    <property type="entry name" value="Carb-bd-like_fold"/>
</dbReference>
<dbReference type="AlphaFoldDB" id="A0A4Y1WWZ1"/>